<organism evidence="3 4">
    <name type="scientific">Cryomorpha ignava</name>
    <dbReference type="NCBI Taxonomy" id="101383"/>
    <lineage>
        <taxon>Bacteria</taxon>
        <taxon>Pseudomonadati</taxon>
        <taxon>Bacteroidota</taxon>
        <taxon>Flavobacteriia</taxon>
        <taxon>Flavobacteriales</taxon>
        <taxon>Cryomorphaceae</taxon>
        <taxon>Cryomorpha</taxon>
    </lineage>
</organism>
<dbReference type="PANTHER" id="PTHR34039:SF1">
    <property type="entry name" value="UPF0102 PROTEIN YRAN"/>
    <property type="match status" value="1"/>
</dbReference>
<comment type="similarity">
    <text evidence="1 2">Belongs to the UPF0102 family.</text>
</comment>
<dbReference type="NCBIfam" id="TIGR00252">
    <property type="entry name" value="YraN family protein"/>
    <property type="match status" value="1"/>
</dbReference>
<keyword evidence="4" id="KW-1185">Reference proteome</keyword>
<dbReference type="GO" id="GO:0003676">
    <property type="term" value="F:nucleic acid binding"/>
    <property type="evidence" value="ECO:0007669"/>
    <property type="project" value="InterPro"/>
</dbReference>
<dbReference type="Gene3D" id="3.40.1350.10">
    <property type="match status" value="1"/>
</dbReference>
<dbReference type="Pfam" id="PF02021">
    <property type="entry name" value="UPF0102"/>
    <property type="match status" value="1"/>
</dbReference>
<protein>
    <recommendedName>
        <fullName evidence="2">UPF0102 protein G3O08_13710</fullName>
    </recommendedName>
</protein>
<evidence type="ECO:0000256" key="1">
    <source>
        <dbReference type="ARBA" id="ARBA00006738"/>
    </source>
</evidence>
<dbReference type="AlphaFoldDB" id="A0A7K3WS98"/>
<evidence type="ECO:0000313" key="4">
    <source>
        <dbReference type="Proteomes" id="UP000486602"/>
    </source>
</evidence>
<evidence type="ECO:0000256" key="2">
    <source>
        <dbReference type="HAMAP-Rule" id="MF_00048"/>
    </source>
</evidence>
<dbReference type="InterPro" id="IPR011335">
    <property type="entry name" value="Restrct_endonuc-II-like"/>
</dbReference>
<proteinExistence type="inferred from homology"/>
<sequence length="122" mass="14100">MSLESTNSIGKAGESHACTHLEKLGFKIRDRNWRHIHDELDIIAENETFIIFVEVKTRKNNNYGNPEAFVTRKKQAFIIRAANEYLIRKKLDKEARFDIVAVTGLDENCEIVHIPNAFYPIV</sequence>
<dbReference type="Proteomes" id="UP000486602">
    <property type="component" value="Unassembled WGS sequence"/>
</dbReference>
<gene>
    <name evidence="3" type="ORF">G3O08_13710</name>
</gene>
<dbReference type="EMBL" id="JAAGVY010000028">
    <property type="protein sequence ID" value="NEN24559.1"/>
    <property type="molecule type" value="Genomic_DNA"/>
</dbReference>
<evidence type="ECO:0000313" key="3">
    <source>
        <dbReference type="EMBL" id="NEN24559.1"/>
    </source>
</evidence>
<dbReference type="CDD" id="cd20736">
    <property type="entry name" value="PoNe_Nuclease"/>
    <property type="match status" value="1"/>
</dbReference>
<accession>A0A7K3WS98</accession>
<comment type="caution">
    <text evidence="3">The sequence shown here is derived from an EMBL/GenBank/DDBJ whole genome shotgun (WGS) entry which is preliminary data.</text>
</comment>
<reference evidence="3 4" key="1">
    <citation type="submission" date="2020-02" db="EMBL/GenBank/DDBJ databases">
        <title>Out from the shadows clarifying the taxonomy of the family Cryomorphaceae and related taxa by utilizing the GTDB taxonomic framework.</title>
        <authorList>
            <person name="Bowman J.P."/>
        </authorList>
    </citation>
    <scope>NUCLEOTIDE SEQUENCE [LARGE SCALE GENOMIC DNA]</scope>
    <source>
        <strain evidence="3 4">QSSC 1-22</strain>
    </source>
</reference>
<dbReference type="NCBIfam" id="NF009150">
    <property type="entry name" value="PRK12497.1-3"/>
    <property type="match status" value="1"/>
</dbReference>
<dbReference type="PANTHER" id="PTHR34039">
    <property type="entry name" value="UPF0102 PROTEIN YRAN"/>
    <property type="match status" value="1"/>
</dbReference>
<name>A0A7K3WS98_9FLAO</name>
<dbReference type="SUPFAM" id="SSF52980">
    <property type="entry name" value="Restriction endonuclease-like"/>
    <property type="match status" value="1"/>
</dbReference>
<dbReference type="RefSeq" id="WP_163285952.1">
    <property type="nucleotide sequence ID" value="NZ_JAAGVY010000028.1"/>
</dbReference>
<dbReference type="InterPro" id="IPR011856">
    <property type="entry name" value="tRNA_endonuc-like_dom_sf"/>
</dbReference>
<dbReference type="HAMAP" id="MF_00048">
    <property type="entry name" value="UPF0102"/>
    <property type="match status" value="1"/>
</dbReference>
<dbReference type="InterPro" id="IPR003509">
    <property type="entry name" value="UPF0102_YraN-like"/>
</dbReference>